<proteinExistence type="inferred from homology"/>
<evidence type="ECO:0000256" key="3">
    <source>
        <dbReference type="HAMAP-Rule" id="MF_00376"/>
    </source>
</evidence>
<dbReference type="CDD" id="cd02022">
    <property type="entry name" value="DPCK"/>
    <property type="match status" value="1"/>
</dbReference>
<gene>
    <name evidence="3 5" type="primary">coaE</name>
    <name evidence="5" type="ORF">KIM372_08000</name>
</gene>
<keyword evidence="2 3" id="KW-0067">ATP-binding</keyword>
<dbReference type="Gene3D" id="3.40.50.300">
    <property type="entry name" value="P-loop containing nucleotide triphosphate hydrolases"/>
    <property type="match status" value="1"/>
</dbReference>
<comment type="subcellular location">
    <subcellularLocation>
        <location evidence="3">Cytoplasm</location>
    </subcellularLocation>
</comment>
<comment type="catalytic activity">
    <reaction evidence="3">
        <text>3'-dephospho-CoA + ATP = ADP + CoA + H(+)</text>
        <dbReference type="Rhea" id="RHEA:18245"/>
        <dbReference type="ChEBI" id="CHEBI:15378"/>
        <dbReference type="ChEBI" id="CHEBI:30616"/>
        <dbReference type="ChEBI" id="CHEBI:57287"/>
        <dbReference type="ChEBI" id="CHEBI:57328"/>
        <dbReference type="ChEBI" id="CHEBI:456216"/>
        <dbReference type="EC" id="2.7.1.24"/>
    </reaction>
</comment>
<comment type="pathway">
    <text evidence="3">Cofactor biosynthesis; coenzyme A biosynthesis; CoA from (R)-pantothenate: step 5/5.</text>
</comment>
<keyword evidence="3" id="KW-0808">Transferase</keyword>
<dbReference type="EC" id="2.7.1.24" evidence="3 4"/>
<dbReference type="InterPro" id="IPR027417">
    <property type="entry name" value="P-loop_NTPase"/>
</dbReference>
<dbReference type="GO" id="GO:0016301">
    <property type="term" value="F:kinase activity"/>
    <property type="evidence" value="ECO:0007669"/>
    <property type="project" value="UniProtKB-KW"/>
</dbReference>
<keyword evidence="3" id="KW-0963">Cytoplasm</keyword>
<reference evidence="5 6" key="1">
    <citation type="journal article" date="2023" name="Microbiol. Spectr.">
        <title>Symbiosis of Carpenter Bees with Uncharacterized Lactic Acid Bacteria Showing NAD Auxotrophy.</title>
        <authorList>
            <person name="Kawasaki S."/>
            <person name="Ozawa K."/>
            <person name="Mori T."/>
            <person name="Yamamoto A."/>
            <person name="Ito M."/>
            <person name="Ohkuma M."/>
            <person name="Sakamoto M."/>
            <person name="Matsutani M."/>
        </authorList>
    </citation>
    <scope>NUCLEOTIDE SEQUENCE [LARGE SCALE GENOMIC DNA]</scope>
    <source>
        <strain evidence="5 6">Kim37-2</strain>
    </source>
</reference>
<dbReference type="SUPFAM" id="SSF52540">
    <property type="entry name" value="P-loop containing nucleoside triphosphate hydrolases"/>
    <property type="match status" value="1"/>
</dbReference>
<keyword evidence="6" id="KW-1185">Reference proteome</keyword>
<accession>A0ABM8B7P1</accession>
<evidence type="ECO:0000313" key="5">
    <source>
        <dbReference type="EMBL" id="BDR52893.1"/>
    </source>
</evidence>
<comment type="similarity">
    <text evidence="3">Belongs to the CoaE family.</text>
</comment>
<feature type="binding site" evidence="3">
    <location>
        <begin position="11"/>
        <end position="16"/>
    </location>
    <ligand>
        <name>ATP</name>
        <dbReference type="ChEBI" id="CHEBI:30616"/>
    </ligand>
</feature>
<evidence type="ECO:0000256" key="1">
    <source>
        <dbReference type="ARBA" id="ARBA00022741"/>
    </source>
</evidence>
<comment type="function">
    <text evidence="3">Catalyzes the phosphorylation of the 3'-hydroxyl group of dephosphocoenzyme A to form coenzyme A.</text>
</comment>
<keyword evidence="1 3" id="KW-0547">Nucleotide-binding</keyword>
<dbReference type="PROSITE" id="PS51219">
    <property type="entry name" value="DPCK"/>
    <property type="match status" value="1"/>
</dbReference>
<evidence type="ECO:0000313" key="6">
    <source>
        <dbReference type="Proteomes" id="UP001321766"/>
    </source>
</evidence>
<dbReference type="NCBIfam" id="TIGR00152">
    <property type="entry name" value="dephospho-CoA kinase"/>
    <property type="match status" value="1"/>
</dbReference>
<name>A0ABM8B7P1_9BIFI</name>
<sequence>MLRVGLTGGIAAGKSTVAQHLAQLGAVLIDYDGIAHELMARGGAAVGPIREAFGPQAVGTDGAVDRAWLAQAVFSDNRLRERINALTHPLIFRQAAQLEQEYCSQPQVVVHDVPLLADVWQTQPFSFAHVLSVEAPEEVRIARMVNVRHMSQAQAVARVRSQATQAQRKQIADIIIDSSLPVEQMFEHLDKIYSGLSRQAGEGKPV</sequence>
<dbReference type="Pfam" id="PF01121">
    <property type="entry name" value="CoaE"/>
    <property type="match status" value="1"/>
</dbReference>
<dbReference type="Proteomes" id="UP001321766">
    <property type="component" value="Chromosome"/>
</dbReference>
<keyword evidence="3" id="KW-0173">Coenzyme A biosynthesis</keyword>
<keyword evidence="3 5" id="KW-0418">Kinase</keyword>
<dbReference type="EMBL" id="AP026798">
    <property type="protein sequence ID" value="BDR52893.1"/>
    <property type="molecule type" value="Genomic_DNA"/>
</dbReference>
<protein>
    <recommendedName>
        <fullName evidence="3 4">Dephospho-CoA kinase</fullName>
        <ecNumber evidence="3 4">2.7.1.24</ecNumber>
    </recommendedName>
    <alternativeName>
        <fullName evidence="3">Dephosphocoenzyme A kinase</fullName>
    </alternativeName>
</protein>
<evidence type="ECO:0000256" key="2">
    <source>
        <dbReference type="ARBA" id="ARBA00022840"/>
    </source>
</evidence>
<dbReference type="PANTHER" id="PTHR10695:SF46">
    <property type="entry name" value="BIFUNCTIONAL COENZYME A SYNTHASE-RELATED"/>
    <property type="match status" value="1"/>
</dbReference>
<organism evidence="5 6">
    <name type="scientific">Bombiscardovia nodaiensis</name>
    <dbReference type="NCBI Taxonomy" id="2932181"/>
    <lineage>
        <taxon>Bacteria</taxon>
        <taxon>Bacillati</taxon>
        <taxon>Actinomycetota</taxon>
        <taxon>Actinomycetes</taxon>
        <taxon>Bifidobacteriales</taxon>
        <taxon>Bifidobacteriaceae</taxon>
        <taxon>Bombiscardovia</taxon>
    </lineage>
</organism>
<dbReference type="PANTHER" id="PTHR10695">
    <property type="entry name" value="DEPHOSPHO-COA KINASE-RELATED"/>
    <property type="match status" value="1"/>
</dbReference>
<dbReference type="InterPro" id="IPR001977">
    <property type="entry name" value="Depp_CoAkinase"/>
</dbReference>
<dbReference type="HAMAP" id="MF_00376">
    <property type="entry name" value="Dephospho_CoA_kinase"/>
    <property type="match status" value="1"/>
</dbReference>
<evidence type="ECO:0000256" key="4">
    <source>
        <dbReference type="NCBIfam" id="TIGR00152"/>
    </source>
</evidence>